<reference evidence="2 3" key="1">
    <citation type="journal article" date="2018" name="Sci. Rep.">
        <title>Comparative genomics provides insights into the lifestyle and reveals functional heterogeneity of dark septate endophytic fungi.</title>
        <authorList>
            <person name="Knapp D.G."/>
            <person name="Nemeth J.B."/>
            <person name="Barry K."/>
            <person name="Hainaut M."/>
            <person name="Henrissat B."/>
            <person name="Johnson J."/>
            <person name="Kuo A."/>
            <person name="Lim J.H.P."/>
            <person name="Lipzen A."/>
            <person name="Nolan M."/>
            <person name="Ohm R.A."/>
            <person name="Tamas L."/>
            <person name="Grigoriev I.V."/>
            <person name="Spatafora J.W."/>
            <person name="Nagy L.G."/>
            <person name="Kovacs G.M."/>
        </authorList>
    </citation>
    <scope>NUCLEOTIDE SEQUENCE [LARGE SCALE GENOMIC DNA]</scope>
    <source>
        <strain evidence="2 3">DSE2036</strain>
    </source>
</reference>
<dbReference type="AlphaFoldDB" id="A0A2V1DCH4"/>
<protein>
    <submittedName>
        <fullName evidence="2">Uncharacterized protein</fullName>
    </submittedName>
</protein>
<sequence>MASSSAQTAPSVQSMPPSRSPETWGQLEKRHSQEKARFEKDVNTRRRQLIEKHNLEKKKFWDDNADVIDLGSSDEPSKPLNETARGHGAAAAKPNDLQKPLRTPVKQTFDVSLNSPGLIRTPTTPKSSKSIKTPATPKSSKKRRRVKDVSGSDSDGDFNATSFGSPMRSTARLLNTPITNQGFRSMPIPILPQTPKHAFRAATPLPVVPPSTPTQTTPKPNQMTTPSPSTTQSVVGSRTPSSRTAKNQASSRIAEQARVRGLSAEADMNIDSAYEGDNDGNEFNAGNHATNVGMAATPGRLARNMREMSITPTPSPHPRAKKYNREEHLRDRATGDRALLSKRNTTEWVADQLAVCAPESMRNVDDGYDAAAFLAHFRANGSGIRGDMGFRGQLRVEGGTIIQDDGH</sequence>
<feature type="compositionally biased region" description="Polar residues" evidence="1">
    <location>
        <begin position="1"/>
        <end position="23"/>
    </location>
</feature>
<proteinExistence type="predicted"/>
<feature type="region of interest" description="Disordered" evidence="1">
    <location>
        <begin position="1"/>
        <end position="97"/>
    </location>
</feature>
<keyword evidence="3" id="KW-1185">Reference proteome</keyword>
<feature type="compositionally biased region" description="Polar residues" evidence="1">
    <location>
        <begin position="232"/>
        <end position="253"/>
    </location>
</feature>
<evidence type="ECO:0000256" key="1">
    <source>
        <dbReference type="SAM" id="MobiDB-lite"/>
    </source>
</evidence>
<gene>
    <name evidence="2" type="ORF">DM02DRAFT_633009</name>
</gene>
<accession>A0A2V1DCH4</accession>
<evidence type="ECO:0000313" key="3">
    <source>
        <dbReference type="Proteomes" id="UP000244855"/>
    </source>
</evidence>
<feature type="compositionally biased region" description="Low complexity" evidence="1">
    <location>
        <begin position="213"/>
        <end position="231"/>
    </location>
</feature>
<organism evidence="2 3">
    <name type="scientific">Periconia macrospinosa</name>
    <dbReference type="NCBI Taxonomy" id="97972"/>
    <lineage>
        <taxon>Eukaryota</taxon>
        <taxon>Fungi</taxon>
        <taxon>Dikarya</taxon>
        <taxon>Ascomycota</taxon>
        <taxon>Pezizomycotina</taxon>
        <taxon>Dothideomycetes</taxon>
        <taxon>Pleosporomycetidae</taxon>
        <taxon>Pleosporales</taxon>
        <taxon>Massarineae</taxon>
        <taxon>Periconiaceae</taxon>
        <taxon>Periconia</taxon>
    </lineage>
</organism>
<name>A0A2V1DCH4_9PLEO</name>
<feature type="compositionally biased region" description="Polar residues" evidence="1">
    <location>
        <begin position="113"/>
        <end position="137"/>
    </location>
</feature>
<dbReference type="Proteomes" id="UP000244855">
    <property type="component" value="Unassembled WGS sequence"/>
</dbReference>
<dbReference type="EMBL" id="KZ805502">
    <property type="protein sequence ID" value="PVH95273.1"/>
    <property type="molecule type" value="Genomic_DNA"/>
</dbReference>
<feature type="compositionally biased region" description="Basic and acidic residues" evidence="1">
    <location>
        <begin position="27"/>
        <end position="62"/>
    </location>
</feature>
<feature type="region of interest" description="Disordered" evidence="1">
    <location>
        <begin position="113"/>
        <end position="166"/>
    </location>
</feature>
<evidence type="ECO:0000313" key="2">
    <source>
        <dbReference type="EMBL" id="PVH95273.1"/>
    </source>
</evidence>
<feature type="region of interest" description="Disordered" evidence="1">
    <location>
        <begin position="203"/>
        <end position="260"/>
    </location>
</feature>